<dbReference type="AlphaFoldDB" id="A0A7W7WW25"/>
<accession>A0A7W7WW25</accession>
<keyword evidence="2" id="KW-1185">Reference proteome</keyword>
<comment type="caution">
    <text evidence="1">The sequence shown here is derived from an EMBL/GenBank/DDBJ whole genome shotgun (WGS) entry which is preliminary data.</text>
</comment>
<name>A0A7W7WW25_9PSEU</name>
<evidence type="ECO:0000313" key="1">
    <source>
        <dbReference type="EMBL" id="MBB4965959.1"/>
    </source>
</evidence>
<organism evidence="1 2">
    <name type="scientific">Saccharothrix violaceirubra</name>
    <dbReference type="NCBI Taxonomy" id="413306"/>
    <lineage>
        <taxon>Bacteria</taxon>
        <taxon>Bacillati</taxon>
        <taxon>Actinomycetota</taxon>
        <taxon>Actinomycetes</taxon>
        <taxon>Pseudonocardiales</taxon>
        <taxon>Pseudonocardiaceae</taxon>
        <taxon>Saccharothrix</taxon>
    </lineage>
</organism>
<evidence type="ECO:0000313" key="2">
    <source>
        <dbReference type="Proteomes" id="UP000542674"/>
    </source>
</evidence>
<protein>
    <submittedName>
        <fullName evidence="1">Uncharacterized protein</fullName>
    </submittedName>
</protein>
<sequence length="35" mass="4125">MTFESDTAMVFRDDLGHEIRFRPRPGATGFLRIRQ</sequence>
<gene>
    <name evidence="1" type="ORF">F4559_003318</name>
</gene>
<dbReference type="Proteomes" id="UP000542674">
    <property type="component" value="Unassembled WGS sequence"/>
</dbReference>
<reference evidence="1 2" key="1">
    <citation type="submission" date="2020-08" db="EMBL/GenBank/DDBJ databases">
        <title>Sequencing the genomes of 1000 actinobacteria strains.</title>
        <authorList>
            <person name="Klenk H.-P."/>
        </authorList>
    </citation>
    <scope>NUCLEOTIDE SEQUENCE [LARGE SCALE GENOMIC DNA]</scope>
    <source>
        <strain evidence="1 2">DSM 45084</strain>
    </source>
</reference>
<dbReference type="EMBL" id="JACHJS010000001">
    <property type="protein sequence ID" value="MBB4965959.1"/>
    <property type="molecule type" value="Genomic_DNA"/>
</dbReference>
<proteinExistence type="predicted"/>